<keyword evidence="3" id="KW-1185">Reference proteome</keyword>
<organism evidence="2 3">
    <name type="scientific">Drosophila guanche</name>
    <name type="common">Fruit fly</name>
    <dbReference type="NCBI Taxonomy" id="7266"/>
    <lineage>
        <taxon>Eukaryota</taxon>
        <taxon>Metazoa</taxon>
        <taxon>Ecdysozoa</taxon>
        <taxon>Arthropoda</taxon>
        <taxon>Hexapoda</taxon>
        <taxon>Insecta</taxon>
        <taxon>Pterygota</taxon>
        <taxon>Neoptera</taxon>
        <taxon>Endopterygota</taxon>
        <taxon>Diptera</taxon>
        <taxon>Brachycera</taxon>
        <taxon>Muscomorpha</taxon>
        <taxon>Ephydroidea</taxon>
        <taxon>Drosophilidae</taxon>
        <taxon>Drosophila</taxon>
        <taxon>Sophophora</taxon>
    </lineage>
</organism>
<dbReference type="STRING" id="7266.A0A3B0K0Z1"/>
<name>A0A3B0K0Z1_DROGU</name>
<gene>
    <name evidence="2" type="ORF">DGUA_6G009314</name>
</gene>
<accession>A0A3B0K0Z1</accession>
<dbReference type="GO" id="GO:0071203">
    <property type="term" value="C:WASH complex"/>
    <property type="evidence" value="ECO:0007669"/>
    <property type="project" value="InterPro"/>
</dbReference>
<evidence type="ECO:0000256" key="1">
    <source>
        <dbReference type="ARBA" id="ARBA00006224"/>
    </source>
</evidence>
<reference evidence="3" key="1">
    <citation type="submission" date="2018-01" db="EMBL/GenBank/DDBJ databases">
        <authorList>
            <person name="Alioto T."/>
            <person name="Alioto T."/>
        </authorList>
    </citation>
    <scope>NUCLEOTIDE SEQUENCE [LARGE SCALE GENOMIC DNA]</scope>
</reference>
<dbReference type="EMBL" id="OUUW01000012">
    <property type="protein sequence ID" value="SPP86993.1"/>
    <property type="molecule type" value="Genomic_DNA"/>
</dbReference>
<evidence type="ECO:0000313" key="3">
    <source>
        <dbReference type="Proteomes" id="UP000268350"/>
    </source>
</evidence>
<dbReference type="GO" id="GO:0005768">
    <property type="term" value="C:endosome"/>
    <property type="evidence" value="ECO:0007669"/>
    <property type="project" value="TreeGrafter"/>
</dbReference>
<protein>
    <submittedName>
        <fullName evidence="2">Blast:WASH complex subunit strumpellin homolog</fullName>
    </submittedName>
</protein>
<dbReference type="GO" id="GO:0030041">
    <property type="term" value="P:actin filament polymerization"/>
    <property type="evidence" value="ECO:0007669"/>
    <property type="project" value="TreeGrafter"/>
</dbReference>
<dbReference type="Proteomes" id="UP000268350">
    <property type="component" value="Unassembled WGS sequence"/>
</dbReference>
<dbReference type="OrthoDB" id="565118at2759"/>
<comment type="similarity">
    <text evidence="1">Belongs to the strumpellin family.</text>
</comment>
<dbReference type="GO" id="GO:0007032">
    <property type="term" value="P:endosome organization"/>
    <property type="evidence" value="ECO:0007669"/>
    <property type="project" value="TreeGrafter"/>
</dbReference>
<dbReference type="PANTHER" id="PTHR15691:SF6">
    <property type="entry name" value="WASH COMPLEX SUBUNIT 5"/>
    <property type="match status" value="1"/>
</dbReference>
<dbReference type="InterPro" id="IPR019393">
    <property type="entry name" value="WASH_strumpellin"/>
</dbReference>
<dbReference type="PANTHER" id="PTHR15691">
    <property type="entry name" value="WASH COMPLEX SUBUNIT 5"/>
    <property type="match status" value="1"/>
</dbReference>
<dbReference type="GO" id="GO:0140285">
    <property type="term" value="P:endosome fission"/>
    <property type="evidence" value="ECO:0007669"/>
    <property type="project" value="TreeGrafter"/>
</dbReference>
<dbReference type="GO" id="GO:0051125">
    <property type="term" value="P:regulation of actin nucleation"/>
    <property type="evidence" value="ECO:0007669"/>
    <property type="project" value="TreeGrafter"/>
</dbReference>
<dbReference type="Pfam" id="PF10266">
    <property type="entry name" value="Strumpellin"/>
    <property type="match status" value="1"/>
</dbReference>
<evidence type="ECO:0000313" key="2">
    <source>
        <dbReference type="EMBL" id="SPP86993.1"/>
    </source>
</evidence>
<dbReference type="AlphaFoldDB" id="A0A3B0K0Z1"/>
<sequence>MKRLAVRVCVMCDCSRKAVTVLESTVCCDCLSNGGFFRKMTEFLAENNACGQNLLNIVSVGNSIIAEILRLKDYVPPIYRLETKADREKYGEIILDFSYFKIAEEHEKIIERSPELSELDDEIRSHLPLITRFYLAFQSLHNYAVSLQQYIEELNSGYYIQQTLETVLQDEEGKQLLCETLYLYGVILLLLDYHICGDVRERLLISYYRYSGGDATPSGDESNIHDVCLLLRSTGYVHPSEAAKVLSLGGKQASSGAANLSVPKYPEAYFSRFRFDANFIDLVIARLRCDDIYNQLAIYPHPTHRSTALSSQAAMLYVCLYFCPQVLHGQGSQMREIVDKFYCDNWIVSVYMGITVNLIDAWQEFQAARAAIANTVNAATVQTLCQQQREQLAKTLQKTKEIVREGVLDSSFVLQNANKLIVLMRQCNVLLRWYCLHTSREVFIMSCSAVQPSQVHQLVLRELQFDRNALYHLLLNCSQMELTVRELLGEVQQSRDERWSTSREGAMQRLQELSEAFAGSRPLAKIESNPQLQQWFSDVAKRLQKLELGRPQKSGRLIIQVMEALDEVQEYHNLHANMLVKQQLQETRDLLNRMAQLINLKEDIQIQIQMITDFSYAWHLLQRDFRPLMQEHIKRQPHAVRGIRAVFLKLASTLEVPLMRINQAKSEDLVSVSNYYSTELANFLRRVLQIVPETMFSILARIIHLLTNVIMEFPTRLDKDKLREYAQFEERAKVAQLTNSIAVFTKGILMMKTTLVGVIELDPKQLLEDGIRKELVNHLANAYNLGLIFTPEKGRSQVQLMQQKLQTLAKTIEGYRRSFEYIEDYLRVQGLGILLEESQRIISYNVEKECNAFLRNKVQEWQSIHQSQIIPIPNFPPLQGDPSNSNNFIGRLAHEVLRCTDPRQTIFLDLKRTWYEKRAPHSEVLSASGFFGILREALDPAGMVGLERLYAHMLADELKRNLERLQKNLTSDRMWRNALESLTKELESRDFPGPEVAKQPLKYYQDYTQRWMKVWPRLLDWVLSVGQKQVLRQQIASELSFSSKCEAKLLQNSADTLNRAFLLELSRNKELCDEQGVGMLTELEDILLYTGNFEPLEQVFLPTKNTHNVSLFLFLFTIAHVDRLQYSANTDCLLPKAAKDVIDCVPLVVGLLTILNQFHRNIKMLYISYMSQYVVTVAEAQLSDKEILGTEVTNVLHFLLHFLRLCRLPLRVLEQRIPNMILSEFEYLATAVK</sequence>
<proteinExistence type="inferred from homology"/>